<keyword evidence="1" id="KW-0697">Rotamase</keyword>
<gene>
    <name evidence="3" type="ORF">HXW94_04635</name>
</gene>
<dbReference type="InterPro" id="IPR027304">
    <property type="entry name" value="Trigger_fact/SurA_dom_sf"/>
</dbReference>
<keyword evidence="1 3" id="KW-0413">Isomerase</keyword>
<organism evidence="3 4">
    <name type="scientific">Desulfobacter latus</name>
    <dbReference type="NCBI Taxonomy" id="2292"/>
    <lineage>
        <taxon>Bacteria</taxon>
        <taxon>Pseudomonadati</taxon>
        <taxon>Thermodesulfobacteriota</taxon>
        <taxon>Desulfobacteria</taxon>
        <taxon>Desulfobacterales</taxon>
        <taxon>Desulfobacteraceae</taxon>
        <taxon>Desulfobacter</taxon>
    </lineage>
</organism>
<proteinExistence type="predicted"/>
<dbReference type="InterPro" id="IPR000297">
    <property type="entry name" value="PPIase_PpiC"/>
</dbReference>
<dbReference type="SUPFAM" id="SSF109998">
    <property type="entry name" value="Triger factor/SurA peptide-binding domain-like"/>
    <property type="match status" value="1"/>
</dbReference>
<dbReference type="Gene3D" id="3.10.50.40">
    <property type="match status" value="1"/>
</dbReference>
<dbReference type="PANTHER" id="PTHR47245">
    <property type="entry name" value="PEPTIDYLPROLYL ISOMERASE"/>
    <property type="match status" value="1"/>
</dbReference>
<dbReference type="Proteomes" id="UP000553343">
    <property type="component" value="Unassembled WGS sequence"/>
</dbReference>
<dbReference type="InterPro" id="IPR050245">
    <property type="entry name" value="PrsA_foldase"/>
</dbReference>
<dbReference type="EMBL" id="JACADJ010000009">
    <property type="protein sequence ID" value="NWH04279.1"/>
    <property type="molecule type" value="Genomic_DNA"/>
</dbReference>
<dbReference type="PANTHER" id="PTHR47245:SF2">
    <property type="entry name" value="PEPTIDYL-PROLYL CIS-TRANS ISOMERASE HP_0175-RELATED"/>
    <property type="match status" value="1"/>
</dbReference>
<evidence type="ECO:0000313" key="4">
    <source>
        <dbReference type="Proteomes" id="UP000553343"/>
    </source>
</evidence>
<accession>A0A850ST05</accession>
<reference evidence="3 4" key="1">
    <citation type="submission" date="2020-06" db="EMBL/GenBank/DDBJ databases">
        <title>High-quality draft genome of sulfate reducer Desulfobacter latus type strain AcrS2 isolated from marine sediment.</title>
        <authorList>
            <person name="Hoppe M."/>
            <person name="Larsen C.K."/>
            <person name="Marshall I.P.G."/>
            <person name="Schramm A."/>
            <person name="Marietou A.G."/>
        </authorList>
    </citation>
    <scope>NUCLEOTIDE SEQUENCE [LARGE SCALE GENOMIC DNA]</scope>
    <source>
        <strain evidence="3 4">AcRS2</strain>
    </source>
</reference>
<dbReference type="GO" id="GO:0003755">
    <property type="term" value="F:peptidyl-prolyl cis-trans isomerase activity"/>
    <property type="evidence" value="ECO:0007669"/>
    <property type="project" value="UniProtKB-KW"/>
</dbReference>
<evidence type="ECO:0000313" key="3">
    <source>
        <dbReference type="EMBL" id="NWH04279.1"/>
    </source>
</evidence>
<name>A0A850ST05_9BACT</name>
<keyword evidence="4" id="KW-1185">Reference proteome</keyword>
<dbReference type="InterPro" id="IPR046357">
    <property type="entry name" value="PPIase_dom_sf"/>
</dbReference>
<dbReference type="RefSeq" id="WP_178365726.1">
    <property type="nucleotide sequence ID" value="NZ_JACADJ010000009.1"/>
</dbReference>
<dbReference type="AlphaFoldDB" id="A0A850ST05"/>
<evidence type="ECO:0000256" key="1">
    <source>
        <dbReference type="PROSITE-ProRule" id="PRU00278"/>
    </source>
</evidence>
<evidence type="ECO:0000259" key="2">
    <source>
        <dbReference type="PROSITE" id="PS50198"/>
    </source>
</evidence>
<dbReference type="PROSITE" id="PS50198">
    <property type="entry name" value="PPIC_PPIASE_2"/>
    <property type="match status" value="1"/>
</dbReference>
<sequence>MKRLPYIPPARTIRIICIFISILFLTSSAICLPVFGKPTTPAAEASAEDNVIIAMANHTPIPKAEFIRVLEQFKKKSPKKLVSDEEKERLIHNLIIRYLILEDPSINEMRQNKAFIKRIKAYENEMLIKQFLNREIGTKLTVTDEEVLAFYKAHSAHFAYPDRIDARVILLRNQEEAEQVMEKIKNGKDFINLIKEYSIDLPSAANDGKIEIEKGKFFPEIEKEVFSLKENEISRIIKTQYGHNIFKIEKIKPAEPKPFVMVKDEIKKQILKQKESQAFLEMAAKLEKEADIKISKKVLDSIE</sequence>
<feature type="domain" description="PpiC" evidence="2">
    <location>
        <begin position="161"/>
        <end position="250"/>
    </location>
</feature>
<comment type="caution">
    <text evidence="3">The sequence shown here is derived from an EMBL/GenBank/DDBJ whole genome shotgun (WGS) entry which is preliminary data.</text>
</comment>
<dbReference type="Pfam" id="PF13145">
    <property type="entry name" value="Rotamase_2"/>
    <property type="match status" value="1"/>
</dbReference>
<protein>
    <submittedName>
        <fullName evidence="3">Peptidyl-prolyl cis-trans isomerase</fullName>
    </submittedName>
</protein>
<dbReference type="SUPFAM" id="SSF54534">
    <property type="entry name" value="FKBP-like"/>
    <property type="match status" value="1"/>
</dbReference>